<evidence type="ECO:0000313" key="3">
    <source>
        <dbReference type="Proteomes" id="UP000515129"/>
    </source>
</evidence>
<protein>
    <recommendedName>
        <fullName evidence="2">SET domain-containing protein</fullName>
    </recommendedName>
</protein>
<keyword evidence="3" id="KW-1185">Reference proteome</keyword>
<dbReference type="Gene3D" id="2.170.270.10">
    <property type="entry name" value="SET domain"/>
    <property type="match status" value="1"/>
</dbReference>
<dbReference type="GO" id="GO:0043516">
    <property type="term" value="P:regulation of DNA damage response, signal transduction by p53 class mediator"/>
    <property type="evidence" value="ECO:0007669"/>
    <property type="project" value="TreeGrafter"/>
</dbReference>
<reference evidence="4" key="1">
    <citation type="submission" date="2025-08" db="UniProtKB">
        <authorList>
            <consortium name="RefSeq"/>
        </authorList>
    </citation>
    <scope>IDENTIFICATION</scope>
    <source>
        <strain evidence="4">Wakin</strain>
        <tissue evidence="4">Muscle</tissue>
    </source>
</reference>
<dbReference type="PANTHER" id="PTHR46167:SF1">
    <property type="entry name" value="N-LYSINE METHYLTRANSFERASE KMT5A"/>
    <property type="match status" value="1"/>
</dbReference>
<evidence type="ECO:0000313" key="4">
    <source>
        <dbReference type="RefSeq" id="XP_026076591.1"/>
    </source>
</evidence>
<organism evidence="3 4">
    <name type="scientific">Carassius auratus</name>
    <name type="common">Goldfish</name>
    <dbReference type="NCBI Taxonomy" id="7957"/>
    <lineage>
        <taxon>Eukaryota</taxon>
        <taxon>Metazoa</taxon>
        <taxon>Chordata</taxon>
        <taxon>Craniata</taxon>
        <taxon>Vertebrata</taxon>
        <taxon>Euteleostomi</taxon>
        <taxon>Actinopterygii</taxon>
        <taxon>Neopterygii</taxon>
        <taxon>Teleostei</taxon>
        <taxon>Ostariophysi</taxon>
        <taxon>Cypriniformes</taxon>
        <taxon>Cyprinidae</taxon>
        <taxon>Cyprininae</taxon>
        <taxon>Carassius</taxon>
    </lineage>
</organism>
<dbReference type="GeneID" id="113054969"/>
<dbReference type="AlphaFoldDB" id="A0A6P6KYV9"/>
<dbReference type="GO" id="GO:0005634">
    <property type="term" value="C:nucleus"/>
    <property type="evidence" value="ECO:0007669"/>
    <property type="project" value="TreeGrafter"/>
</dbReference>
<dbReference type="InterPro" id="IPR051760">
    <property type="entry name" value="KMT5A"/>
</dbReference>
<accession>A0A6P6KYV9</accession>
<feature type="region of interest" description="Disordered" evidence="1">
    <location>
        <begin position="452"/>
        <end position="471"/>
    </location>
</feature>
<dbReference type="SUPFAM" id="SSF82199">
    <property type="entry name" value="SET domain"/>
    <property type="match status" value="1"/>
</dbReference>
<dbReference type="InterPro" id="IPR046341">
    <property type="entry name" value="SET_dom_sf"/>
</dbReference>
<dbReference type="Proteomes" id="UP000515129">
    <property type="component" value="Chromosome 36"/>
</dbReference>
<dbReference type="InterPro" id="IPR001214">
    <property type="entry name" value="SET_dom"/>
</dbReference>
<name>A0A6P6KYV9_CARAU</name>
<dbReference type="RefSeq" id="XP_026076591.1">
    <property type="nucleotide sequence ID" value="XM_026220806.1"/>
</dbReference>
<sequence length="531" mass="58788">MSTRRMRKKPIDDAKTYILSCTDKDGFMPRFIDHYKGRGVFATHPIEPGDFVLEYRGKLLTQVECKSRKYSEIESTFLFDFQWQNHHLCLDASEEDGSLGRLVNDNHKNPNCVMKKIIVDDKPHLCLFSLKKIEIGDEIDYNYGDSKWPWRSKLKKNQAPAAALENETSPVPQMLNDGPNPDQTCTQVKGLQTPAAALENETSPVPQMLNDGPNPDQTCTQVKGLQTPAAALENETSPVPQMLNDGPNPDQTCTQVKGLQTPAAALENETSPVPQMLNDGPNPDQTCTQVKGLQTPAAALENETSPVPQMLNDGPNPDQTCTQVKGLQTPAAALENETSPVPQMLNDGPNPDQTCTQVKGLQTPAAALENETSPVPQMLNDGPNPDQTCTQVFTVQGFSLVDYPYSDETDEDGMENEPPTPHLDVILGQNDIGPDVSNHLYDSDETVVKETCDEASPSNHSNNQSDDELVPPLRRTKSIMMDRVQDFTHSLYDSDSPEETTFFKPERDSQKLRRRSCRPEVCPENVKTLVA</sequence>
<dbReference type="GO" id="GO:0042799">
    <property type="term" value="F:histone H4K20 methyltransferase activity"/>
    <property type="evidence" value="ECO:0007669"/>
    <property type="project" value="TreeGrafter"/>
</dbReference>
<dbReference type="PROSITE" id="PS50280">
    <property type="entry name" value="SET"/>
    <property type="match status" value="1"/>
</dbReference>
<dbReference type="SMART" id="SM00317">
    <property type="entry name" value="SET"/>
    <property type="match status" value="1"/>
</dbReference>
<feature type="domain" description="SET" evidence="2">
    <location>
        <begin position="14"/>
        <end position="144"/>
    </location>
</feature>
<dbReference type="GO" id="GO:0006357">
    <property type="term" value="P:regulation of transcription by RNA polymerase II"/>
    <property type="evidence" value="ECO:0007669"/>
    <property type="project" value="TreeGrafter"/>
</dbReference>
<dbReference type="Pfam" id="PF00856">
    <property type="entry name" value="SET"/>
    <property type="match status" value="1"/>
</dbReference>
<dbReference type="GO" id="GO:0005700">
    <property type="term" value="C:polytene chromosome"/>
    <property type="evidence" value="ECO:0007669"/>
    <property type="project" value="TreeGrafter"/>
</dbReference>
<dbReference type="PANTHER" id="PTHR46167">
    <property type="entry name" value="N-LYSINE METHYLTRANSFERASE KMT5A"/>
    <property type="match status" value="1"/>
</dbReference>
<gene>
    <name evidence="4" type="primary">LOC113054969</name>
</gene>
<evidence type="ECO:0000256" key="1">
    <source>
        <dbReference type="SAM" id="MobiDB-lite"/>
    </source>
</evidence>
<proteinExistence type="predicted"/>
<feature type="region of interest" description="Disordered" evidence="1">
    <location>
        <begin position="491"/>
        <end position="519"/>
    </location>
</feature>
<evidence type="ECO:0000259" key="2">
    <source>
        <dbReference type="PROSITE" id="PS50280"/>
    </source>
</evidence>